<accession>A0A0V1FBW5</accession>
<name>A0A0V1FBW5_TRIPS</name>
<dbReference type="AlphaFoldDB" id="A0A0V1FBW5"/>
<keyword evidence="2" id="KW-1185">Reference proteome</keyword>
<sequence>MNEYDCTLAMSLAPHYFYRNCLFNIKTYKNSEDKNYVHYLSKDCNFHHSSHCSVLFICTQQMTEDLKIFTSICDGMQCEGIKELDAGKECWYFNSSSFANVKVKWIFELKTNDDWAASQSHMALKAGCCVLAFPFGRVSCFAYHEKNGRQRFGQIDAVNVLVGVVFNAFPNCGLCHLIKSESMSLPGLLCLRLSRIGMKALEMWLHKHHWLRKQSTGYGVSLHQTTVVVQVVRNCEDEGRILTDMHRITIDQCTWFCLQNTVYLEVTQLSQLIAPVKFQYSNQMAIVIFTALESGNFRQVFKFLFWMDKCFSSITKCTRKEKSKVGVQKQSSEAWEKCTCTMSQCIACLSIGMSGKYKIWIGVKDQITKSDRKSQTKRKKEKTTNTIQLAKHARKIMQIFIVYANT</sequence>
<evidence type="ECO:0000313" key="2">
    <source>
        <dbReference type="Proteomes" id="UP000054995"/>
    </source>
</evidence>
<proteinExistence type="predicted"/>
<comment type="caution">
    <text evidence="1">The sequence shown here is derived from an EMBL/GenBank/DDBJ whole genome shotgun (WGS) entry which is preliminary data.</text>
</comment>
<gene>
    <name evidence="1" type="ORF">T4D_10651</name>
</gene>
<dbReference type="EMBL" id="JYDT01000139">
    <property type="protein sequence ID" value="KRY83499.1"/>
    <property type="molecule type" value="Genomic_DNA"/>
</dbReference>
<organism evidence="1 2">
    <name type="scientific">Trichinella pseudospiralis</name>
    <name type="common">Parasitic roundworm</name>
    <dbReference type="NCBI Taxonomy" id="6337"/>
    <lineage>
        <taxon>Eukaryota</taxon>
        <taxon>Metazoa</taxon>
        <taxon>Ecdysozoa</taxon>
        <taxon>Nematoda</taxon>
        <taxon>Enoplea</taxon>
        <taxon>Dorylaimia</taxon>
        <taxon>Trichinellida</taxon>
        <taxon>Trichinellidae</taxon>
        <taxon>Trichinella</taxon>
    </lineage>
</organism>
<reference evidence="1 2" key="1">
    <citation type="submission" date="2015-01" db="EMBL/GenBank/DDBJ databases">
        <title>Evolution of Trichinella species and genotypes.</title>
        <authorList>
            <person name="Korhonen P.K."/>
            <person name="Edoardo P."/>
            <person name="Giuseppe L.R."/>
            <person name="Gasser R.B."/>
        </authorList>
    </citation>
    <scope>NUCLEOTIDE SEQUENCE [LARGE SCALE GENOMIC DNA]</scope>
    <source>
        <strain evidence="1">ISS470</strain>
    </source>
</reference>
<dbReference type="Proteomes" id="UP000054995">
    <property type="component" value="Unassembled WGS sequence"/>
</dbReference>
<protein>
    <submittedName>
        <fullName evidence="1">Uncharacterized protein</fullName>
    </submittedName>
</protein>
<evidence type="ECO:0000313" key="1">
    <source>
        <dbReference type="EMBL" id="KRY83499.1"/>
    </source>
</evidence>